<dbReference type="RefSeq" id="XP_028885263.1">
    <property type="nucleotide sequence ID" value="XM_029023239.1"/>
</dbReference>
<dbReference type="Proteomes" id="UP000192257">
    <property type="component" value="Unassembled WGS sequence"/>
</dbReference>
<reference evidence="2 3" key="1">
    <citation type="submission" date="2017-03" db="EMBL/GenBank/DDBJ databases">
        <title>An alternative strategy for trypanosome survival in the mammalian bloodstream revealed through genome and transcriptome analysis of the ubiquitous bovine parasite Trypanosoma (Megatrypanum) theileri.</title>
        <authorList>
            <person name="Kelly S."/>
            <person name="Ivens A."/>
            <person name="Mott A."/>
            <person name="O'Neill E."/>
            <person name="Emms D."/>
            <person name="Macleod O."/>
            <person name="Voorheis P."/>
            <person name="Matthews J."/>
            <person name="Matthews K."/>
            <person name="Carrington M."/>
        </authorList>
    </citation>
    <scope>NUCLEOTIDE SEQUENCE [LARGE SCALE GENOMIC DNA]</scope>
    <source>
        <strain evidence="2">Edinburgh</strain>
    </source>
</reference>
<protein>
    <submittedName>
        <fullName evidence="2">Uncharacterized protein</fullName>
    </submittedName>
</protein>
<feature type="compositionally biased region" description="Low complexity" evidence="1">
    <location>
        <begin position="235"/>
        <end position="248"/>
    </location>
</feature>
<feature type="region of interest" description="Disordered" evidence="1">
    <location>
        <begin position="148"/>
        <end position="184"/>
    </location>
</feature>
<accession>A0A1X0P2N4</accession>
<feature type="region of interest" description="Disordered" evidence="1">
    <location>
        <begin position="235"/>
        <end position="255"/>
    </location>
</feature>
<dbReference type="AlphaFoldDB" id="A0A1X0P2N4"/>
<name>A0A1X0P2N4_9TRYP</name>
<dbReference type="EMBL" id="NBCO01000006">
    <property type="protein sequence ID" value="ORC91197.1"/>
    <property type="molecule type" value="Genomic_DNA"/>
</dbReference>
<proteinExistence type="predicted"/>
<keyword evidence="3" id="KW-1185">Reference proteome</keyword>
<feature type="compositionally biased region" description="Basic and acidic residues" evidence="1">
    <location>
        <begin position="163"/>
        <end position="184"/>
    </location>
</feature>
<dbReference type="OrthoDB" id="249792at2759"/>
<evidence type="ECO:0000313" key="2">
    <source>
        <dbReference type="EMBL" id="ORC91197.1"/>
    </source>
</evidence>
<dbReference type="GeneID" id="39983019"/>
<gene>
    <name evidence="2" type="ORF">TM35_000062020</name>
</gene>
<sequence length="461" mass="52281">MAASPLDFYLPPPDDRAYRRERIQRLRDHITAWRRHAPRRHNETAPITPTLPAAQSTQSTIRSAAAAAAAELPRWRTAAVSPTRSCGSRHEKIFLQSLITENWQRARSGGTPRKHIYTRGSNPNSTISRVMEVPYFHNQTTFCVPEDKTHSTVDEQEQQEQQQQEREREFQHLKEEEEEKERQQERAVEMWYGVTSNSEESLRQLELGTIHTSGANSTSKSTGFNSSGYVDGMNNSNNYSKYNPNSSSPKDRTALGETMGRDASLIDSFFALKVQSVDLAMSVHAERMRQKSMQRRARRDSVHNQLTEQMFSQTMEIPIDWDEFRRLSPERTTTQAKTAMESYPLASMSNRSINSNTNTNANTNKTVAVIQSNNSTSGTPYNRTIHSDNPHASSKAAVGDVENMQSITRPRTTTPIGRPPLRLYAIRVRRKVTNSETSMMRTAEPAPRLGTRVVLPKSWGN</sequence>
<comment type="caution">
    <text evidence="2">The sequence shown here is derived from an EMBL/GenBank/DDBJ whole genome shotgun (WGS) entry which is preliminary data.</text>
</comment>
<feature type="region of interest" description="Disordered" evidence="1">
    <location>
        <begin position="106"/>
        <end position="125"/>
    </location>
</feature>
<evidence type="ECO:0000313" key="3">
    <source>
        <dbReference type="Proteomes" id="UP000192257"/>
    </source>
</evidence>
<dbReference type="VEuPathDB" id="TriTrypDB:TM35_000062020"/>
<evidence type="ECO:0000256" key="1">
    <source>
        <dbReference type="SAM" id="MobiDB-lite"/>
    </source>
</evidence>
<organism evidence="2 3">
    <name type="scientific">Trypanosoma theileri</name>
    <dbReference type="NCBI Taxonomy" id="67003"/>
    <lineage>
        <taxon>Eukaryota</taxon>
        <taxon>Discoba</taxon>
        <taxon>Euglenozoa</taxon>
        <taxon>Kinetoplastea</taxon>
        <taxon>Metakinetoplastina</taxon>
        <taxon>Trypanosomatida</taxon>
        <taxon>Trypanosomatidae</taxon>
        <taxon>Trypanosoma</taxon>
    </lineage>
</organism>